<evidence type="ECO:0000256" key="7">
    <source>
        <dbReference type="ARBA" id="ARBA00023065"/>
    </source>
</evidence>
<dbReference type="Pfam" id="PF13609">
    <property type="entry name" value="Porin_4"/>
    <property type="match status" value="1"/>
</dbReference>
<name>A9BT89_DELAS</name>
<dbReference type="GO" id="GO:0006811">
    <property type="term" value="P:monoatomic ion transport"/>
    <property type="evidence" value="ECO:0007669"/>
    <property type="project" value="UniProtKB-KW"/>
</dbReference>
<keyword evidence="7" id="KW-0406">Ion transport</keyword>
<gene>
    <name evidence="12" type="ordered locus">Daci_2014</name>
</gene>
<evidence type="ECO:0000256" key="4">
    <source>
        <dbReference type="ARBA" id="ARBA00022452"/>
    </source>
</evidence>
<dbReference type="PRINTS" id="PR00184">
    <property type="entry name" value="NEISSPPORIN"/>
</dbReference>
<accession>A9BT89</accession>
<proteinExistence type="predicted"/>
<comment type="subcellular location">
    <subcellularLocation>
        <location evidence="1">Cell outer membrane</location>
        <topology evidence="1">Multi-pass membrane protein</topology>
    </subcellularLocation>
</comment>
<evidence type="ECO:0000259" key="11">
    <source>
        <dbReference type="Pfam" id="PF13609"/>
    </source>
</evidence>
<evidence type="ECO:0000256" key="6">
    <source>
        <dbReference type="ARBA" id="ARBA00022729"/>
    </source>
</evidence>
<dbReference type="EMBL" id="CP000884">
    <property type="protein sequence ID" value="ABX34654.1"/>
    <property type="molecule type" value="Genomic_DNA"/>
</dbReference>
<evidence type="ECO:0000256" key="3">
    <source>
        <dbReference type="ARBA" id="ARBA00022448"/>
    </source>
</evidence>
<keyword evidence="6" id="KW-0732">Signal</keyword>
<dbReference type="STRING" id="398578.Daci_2014"/>
<protein>
    <submittedName>
        <fullName evidence="12">Porin, gram-negative type</fullName>
    </submittedName>
</protein>
<dbReference type="Proteomes" id="UP000000784">
    <property type="component" value="Chromosome"/>
</dbReference>
<sequence length="454" mass="47202">MATLTRATRACRELQSRWHELPRSGAMAFLESIRGAGPRQPHDEQETPMPRLHPHPCGLHALGLLCLAGAAAAQAPTSVTLFGVMDAGISRYSVRSDSWDAGPARSARQSTWALSPSGNLASRIGIRASEDLGGGLMAGLWLEAPVANDTGGGALNFGRRATISLSGRLGELRMGRDHTPSFLNDWAFDPFTVNGVGTNLIAVVNSNLAIARALATGGLLGGGLSAGTDTYLRAGNSIGYFLPPGLGGVYGQAMYAFPENSSKRGRYAGARIGWAMGAADVALGYGENTLGTSGAGAEKIRSLNLGGSYDFGPVKLFGEWSGVRNERRDAGTLAAINDRYLGVLAGVNIPVGQGALRASYARVQFRNGQGLADGDSSVNKLALGYVHPLSKRTALYATVSRISVGNGRNNPGVMGVTPLVVSNPAILPQPGYLTTGGMQPAGALGLDLGLRLMF</sequence>
<keyword evidence="3" id="KW-0813">Transport</keyword>
<dbReference type="SUPFAM" id="SSF56935">
    <property type="entry name" value="Porins"/>
    <property type="match status" value="1"/>
</dbReference>
<dbReference type="HOGENOM" id="CLU_038238_1_1_4"/>
<dbReference type="InterPro" id="IPR023614">
    <property type="entry name" value="Porin_dom_sf"/>
</dbReference>
<dbReference type="GO" id="GO:0015288">
    <property type="term" value="F:porin activity"/>
    <property type="evidence" value="ECO:0007669"/>
    <property type="project" value="UniProtKB-KW"/>
</dbReference>
<keyword evidence="13" id="KW-1185">Reference proteome</keyword>
<dbReference type="GO" id="GO:0009279">
    <property type="term" value="C:cell outer membrane"/>
    <property type="evidence" value="ECO:0007669"/>
    <property type="project" value="UniProtKB-SubCell"/>
</dbReference>
<dbReference type="PANTHER" id="PTHR34501:SF9">
    <property type="entry name" value="MAJOR OUTER MEMBRANE PROTEIN P.IA"/>
    <property type="match status" value="1"/>
</dbReference>
<evidence type="ECO:0000256" key="8">
    <source>
        <dbReference type="ARBA" id="ARBA00023114"/>
    </source>
</evidence>
<evidence type="ECO:0000256" key="1">
    <source>
        <dbReference type="ARBA" id="ARBA00004571"/>
    </source>
</evidence>
<feature type="domain" description="Porin" evidence="11">
    <location>
        <begin position="65"/>
        <end position="403"/>
    </location>
</feature>
<keyword evidence="5" id="KW-0812">Transmembrane</keyword>
<evidence type="ECO:0000313" key="12">
    <source>
        <dbReference type="EMBL" id="ABX34654.1"/>
    </source>
</evidence>
<keyword evidence="8" id="KW-0626">Porin</keyword>
<keyword evidence="4" id="KW-1134">Transmembrane beta strand</keyword>
<evidence type="ECO:0000256" key="2">
    <source>
        <dbReference type="ARBA" id="ARBA00011233"/>
    </source>
</evidence>
<dbReference type="eggNOG" id="COG3203">
    <property type="taxonomic scope" value="Bacteria"/>
</dbReference>
<dbReference type="InterPro" id="IPR050298">
    <property type="entry name" value="Gram-neg_bact_OMP"/>
</dbReference>
<evidence type="ECO:0000256" key="5">
    <source>
        <dbReference type="ARBA" id="ARBA00022692"/>
    </source>
</evidence>
<dbReference type="Gene3D" id="2.40.160.10">
    <property type="entry name" value="Porin"/>
    <property type="match status" value="1"/>
</dbReference>
<organism evidence="12 13">
    <name type="scientific">Delftia acidovorans (strain DSM 14801 / SPH-1)</name>
    <dbReference type="NCBI Taxonomy" id="398578"/>
    <lineage>
        <taxon>Bacteria</taxon>
        <taxon>Pseudomonadati</taxon>
        <taxon>Pseudomonadota</taxon>
        <taxon>Betaproteobacteria</taxon>
        <taxon>Burkholderiales</taxon>
        <taxon>Comamonadaceae</taxon>
        <taxon>Delftia</taxon>
    </lineage>
</organism>
<dbReference type="InterPro" id="IPR002299">
    <property type="entry name" value="Porin_Neis"/>
</dbReference>
<evidence type="ECO:0000313" key="13">
    <source>
        <dbReference type="Proteomes" id="UP000000784"/>
    </source>
</evidence>
<keyword evidence="9" id="KW-0472">Membrane</keyword>
<reference evidence="13" key="2">
    <citation type="submission" date="2007-11" db="EMBL/GenBank/DDBJ databases">
        <title>Complete sequence of Delftia acidovorans DSM 14801 / SPH-1.</title>
        <authorList>
            <person name="Copeland A."/>
            <person name="Lucas S."/>
            <person name="Lapidus A."/>
            <person name="Barry K."/>
            <person name="Glavina del Rio T."/>
            <person name="Dalin E."/>
            <person name="Tice H."/>
            <person name="Pitluck S."/>
            <person name="Lowry S."/>
            <person name="Clum A."/>
            <person name="Schmutz J."/>
            <person name="Larimer F."/>
            <person name="Land M."/>
            <person name="Hauser L."/>
            <person name="Kyrpides N."/>
            <person name="Kim E."/>
            <person name="Schleheck D."/>
            <person name="Richardson P."/>
        </authorList>
    </citation>
    <scope>NUCLEOTIDE SEQUENCE [LARGE SCALE GENOMIC DNA]</scope>
    <source>
        <strain evidence="13">DSM 14801 / SPH-1</strain>
    </source>
</reference>
<dbReference type="AlphaFoldDB" id="A9BT89"/>
<keyword evidence="10" id="KW-0998">Cell outer membrane</keyword>
<dbReference type="GO" id="GO:0046930">
    <property type="term" value="C:pore complex"/>
    <property type="evidence" value="ECO:0007669"/>
    <property type="project" value="UniProtKB-KW"/>
</dbReference>
<reference evidence="12 13" key="1">
    <citation type="journal article" date="2004" name="Appl. Environ. Microbiol.">
        <title>Mineralization of individual congeners of linear alkylbenzenesulfonate by defined pairs of heterotrophic bacteria.</title>
        <authorList>
            <person name="Schleheck D."/>
            <person name="Knepper T.P."/>
            <person name="Fischer K."/>
            <person name="Cook A.M."/>
        </authorList>
    </citation>
    <scope>NUCLEOTIDE SEQUENCE [LARGE SCALE GENOMIC DNA]</scope>
    <source>
        <strain evidence="13">DSM 14801 / SPH-1</strain>
    </source>
</reference>
<dbReference type="PANTHER" id="PTHR34501">
    <property type="entry name" value="PROTEIN YDDL-RELATED"/>
    <property type="match status" value="1"/>
</dbReference>
<evidence type="ECO:0000256" key="10">
    <source>
        <dbReference type="ARBA" id="ARBA00023237"/>
    </source>
</evidence>
<dbReference type="CDD" id="cd00342">
    <property type="entry name" value="gram_neg_porins"/>
    <property type="match status" value="1"/>
</dbReference>
<evidence type="ECO:0000256" key="9">
    <source>
        <dbReference type="ARBA" id="ARBA00023136"/>
    </source>
</evidence>
<comment type="subunit">
    <text evidence="2">Homotrimer.</text>
</comment>
<dbReference type="KEGG" id="dac:Daci_2014"/>
<dbReference type="InterPro" id="IPR033900">
    <property type="entry name" value="Gram_neg_porin_domain"/>
</dbReference>